<protein>
    <submittedName>
        <fullName evidence="1">Uncharacterized protein</fullName>
    </submittedName>
</protein>
<reference evidence="1 2" key="1">
    <citation type="submission" date="2016-10" db="EMBL/GenBank/DDBJ databases">
        <title>Genome sequence of Streptomyces gilvigriseus MUSC 26.</title>
        <authorList>
            <person name="Lee L.-H."/>
            <person name="Ser H.-L."/>
        </authorList>
    </citation>
    <scope>NUCLEOTIDE SEQUENCE [LARGE SCALE GENOMIC DNA]</scope>
    <source>
        <strain evidence="1 2">MUSC 26</strain>
    </source>
</reference>
<name>A0A1J7BHF4_9ACTN</name>
<accession>A0A1J7BHF4</accession>
<gene>
    <name evidence="1" type="ORF">BIV57_07695</name>
</gene>
<dbReference type="STRING" id="1428644.BIV57_07695"/>
<dbReference type="Proteomes" id="UP000243342">
    <property type="component" value="Unassembled WGS sequence"/>
</dbReference>
<sequence length="150" mass="16447">MSDEQLKAEALAMLMPPGTERSATDTVGAEFGVEVRLADIPGVPEPKPHPPRRRPLPDEIEEAVREELRVAQRKDRIAGDKRLATHCAAVHHQLPELLAGLGSSTKFLAAADLPHADTPPESRRWWAETLRALAEDLGQVADAIDKELDQ</sequence>
<dbReference type="AlphaFoldDB" id="A0A1J7BHF4"/>
<keyword evidence="2" id="KW-1185">Reference proteome</keyword>
<organism evidence="1 2">
    <name type="scientific">Mangrovactinospora gilvigrisea</name>
    <dbReference type="NCBI Taxonomy" id="1428644"/>
    <lineage>
        <taxon>Bacteria</taxon>
        <taxon>Bacillati</taxon>
        <taxon>Actinomycetota</taxon>
        <taxon>Actinomycetes</taxon>
        <taxon>Kitasatosporales</taxon>
        <taxon>Streptomycetaceae</taxon>
        <taxon>Mangrovactinospora</taxon>
    </lineage>
</organism>
<dbReference type="EMBL" id="MLCF01000031">
    <property type="protein sequence ID" value="OIV38086.1"/>
    <property type="molecule type" value="Genomic_DNA"/>
</dbReference>
<proteinExistence type="predicted"/>
<evidence type="ECO:0000313" key="1">
    <source>
        <dbReference type="EMBL" id="OIV38086.1"/>
    </source>
</evidence>
<comment type="caution">
    <text evidence="1">The sequence shown here is derived from an EMBL/GenBank/DDBJ whole genome shotgun (WGS) entry which is preliminary data.</text>
</comment>
<evidence type="ECO:0000313" key="2">
    <source>
        <dbReference type="Proteomes" id="UP000243342"/>
    </source>
</evidence>